<protein>
    <recommendedName>
        <fullName evidence="2">DNA polymerase III subunit delta</fullName>
        <ecNumber evidence="1">2.7.7.7</ecNumber>
    </recommendedName>
</protein>
<comment type="similarity">
    <text evidence="7">Belongs to the DNA polymerase HolA subunit family.</text>
</comment>
<dbReference type="Proteomes" id="UP000192813">
    <property type="component" value="Unassembled WGS sequence"/>
</dbReference>
<reference evidence="12" key="1">
    <citation type="submission" date="2017-12" db="EMBL/GenBank/DDBJ databases">
        <title>FDA dAtabase for Regulatory Grade micrObial Sequences (FDA-ARGOS): Supporting development and validation of Infectious Disease Dx tests.</title>
        <authorList>
            <person name="Hoffmann M."/>
            <person name="Allard M."/>
            <person name="Evans P."/>
            <person name="Brown E."/>
            <person name="Tallon L."/>
            <person name="Sadzewicz L."/>
            <person name="Sengamalay N."/>
            <person name="Ott S."/>
            <person name="Godinez A."/>
            <person name="Nagaraj S."/>
            <person name="Vavikolanu K."/>
            <person name="Aluvathingal J."/>
            <person name="Nadendla S."/>
            <person name="Sichtig H."/>
        </authorList>
    </citation>
    <scope>NUCLEOTIDE SEQUENCE [LARGE SCALE GENOMIC DNA]</scope>
    <source>
        <strain evidence="12">FDAARGOS_249</strain>
    </source>
</reference>
<dbReference type="Pfam" id="PF06144">
    <property type="entry name" value="DNA_pol3_delta"/>
    <property type="match status" value="1"/>
</dbReference>
<dbReference type="PANTHER" id="PTHR34388:SF1">
    <property type="entry name" value="DNA POLYMERASE III SUBUNIT DELTA"/>
    <property type="match status" value="1"/>
</dbReference>
<accession>A0A2J9PPD7</accession>
<comment type="caution">
    <text evidence="11">The sequence shown here is derived from an EMBL/GenBank/DDBJ whole genome shotgun (WGS) entry which is preliminary data.</text>
</comment>
<dbReference type="InterPro" id="IPR027417">
    <property type="entry name" value="P-loop_NTPase"/>
</dbReference>
<dbReference type="EC" id="2.7.7.7" evidence="1"/>
<feature type="domain" description="DNA polymerase III delta subunit-like C-terminal" evidence="10">
    <location>
        <begin position="218"/>
        <end position="337"/>
    </location>
</feature>
<dbReference type="PANTHER" id="PTHR34388">
    <property type="entry name" value="DNA POLYMERASE III SUBUNIT DELTA"/>
    <property type="match status" value="1"/>
</dbReference>
<evidence type="ECO:0000259" key="9">
    <source>
        <dbReference type="Pfam" id="PF06144"/>
    </source>
</evidence>
<dbReference type="GO" id="GO:0003887">
    <property type="term" value="F:DNA-directed DNA polymerase activity"/>
    <property type="evidence" value="ECO:0007669"/>
    <property type="project" value="UniProtKB-KW"/>
</dbReference>
<evidence type="ECO:0000259" key="10">
    <source>
        <dbReference type="Pfam" id="PF21694"/>
    </source>
</evidence>
<dbReference type="InterPro" id="IPR010372">
    <property type="entry name" value="DNA_pol3_delta_N"/>
</dbReference>
<dbReference type="Pfam" id="PF21694">
    <property type="entry name" value="DNA_pol3_delta_C"/>
    <property type="match status" value="1"/>
</dbReference>
<dbReference type="SUPFAM" id="SSF52540">
    <property type="entry name" value="P-loop containing nucleoside triphosphate hydrolases"/>
    <property type="match status" value="1"/>
</dbReference>
<dbReference type="GO" id="GO:0009360">
    <property type="term" value="C:DNA polymerase III complex"/>
    <property type="evidence" value="ECO:0007669"/>
    <property type="project" value="InterPro"/>
</dbReference>
<keyword evidence="5" id="KW-0235">DNA replication</keyword>
<dbReference type="InterPro" id="IPR005790">
    <property type="entry name" value="DNA_polIII_delta"/>
</dbReference>
<evidence type="ECO:0000256" key="1">
    <source>
        <dbReference type="ARBA" id="ARBA00012417"/>
    </source>
</evidence>
<comment type="catalytic activity">
    <reaction evidence="8">
        <text>DNA(n) + a 2'-deoxyribonucleoside 5'-triphosphate = DNA(n+1) + diphosphate</text>
        <dbReference type="Rhea" id="RHEA:22508"/>
        <dbReference type="Rhea" id="RHEA-COMP:17339"/>
        <dbReference type="Rhea" id="RHEA-COMP:17340"/>
        <dbReference type="ChEBI" id="CHEBI:33019"/>
        <dbReference type="ChEBI" id="CHEBI:61560"/>
        <dbReference type="ChEBI" id="CHEBI:173112"/>
        <dbReference type="EC" id="2.7.7.7"/>
    </reaction>
</comment>
<dbReference type="Gene3D" id="1.10.8.60">
    <property type="match status" value="1"/>
</dbReference>
<keyword evidence="6" id="KW-0239">DNA-directed DNA polymerase</keyword>
<evidence type="ECO:0000256" key="8">
    <source>
        <dbReference type="ARBA" id="ARBA00049244"/>
    </source>
</evidence>
<dbReference type="SUPFAM" id="SSF48019">
    <property type="entry name" value="post-AAA+ oligomerization domain-like"/>
    <property type="match status" value="1"/>
</dbReference>
<organism evidence="11 12">
    <name type="scientific">Aerococcus viridans</name>
    <dbReference type="NCBI Taxonomy" id="1377"/>
    <lineage>
        <taxon>Bacteria</taxon>
        <taxon>Bacillati</taxon>
        <taxon>Bacillota</taxon>
        <taxon>Bacilli</taxon>
        <taxon>Lactobacillales</taxon>
        <taxon>Aerococcaceae</taxon>
        <taxon>Aerococcus</taxon>
    </lineage>
</organism>
<evidence type="ECO:0000313" key="11">
    <source>
        <dbReference type="EMBL" id="PNL91911.1"/>
    </source>
</evidence>
<sequence>MELQKALQALNNGQIDPIYVLQGPETYLINRFLTAIESQYLQEDANAMNYMSFDMEEDSLADVMVEANTISFFNEPRLILMRQPAFLTGSQKKNAIKQDDASLLEYLDNPADGVVLVIVADYESLDGRKKIVKQLKKKATFVDTSVMAEPQVKDYMQRYVASEGVDMTREAMALFLKRTNYQLSQSIREMDKLILYVGDEKRINQRDVDLLVTPSLDDNIFHLTDYIMRQDSAAALRLYRELIAQKNQPIAILGLLQSNFRLYTQIIQLKKAGYDQGSMAETIGVHPYRIKMAGQSIHPYSPNLLMVGYMKLIELDFDIKQGKVDQHLGIEWFILDFCSGKAAS</sequence>
<dbReference type="Gene3D" id="3.40.50.300">
    <property type="entry name" value="P-loop containing nucleotide triphosphate hydrolases"/>
    <property type="match status" value="1"/>
</dbReference>
<evidence type="ECO:0000256" key="3">
    <source>
        <dbReference type="ARBA" id="ARBA00022679"/>
    </source>
</evidence>
<feature type="domain" description="DNA polymerase III delta N-terminal" evidence="9">
    <location>
        <begin position="19"/>
        <end position="143"/>
    </location>
</feature>
<evidence type="ECO:0000256" key="2">
    <source>
        <dbReference type="ARBA" id="ARBA00017703"/>
    </source>
</evidence>
<dbReference type="GO" id="GO:0006261">
    <property type="term" value="P:DNA-templated DNA replication"/>
    <property type="evidence" value="ECO:0007669"/>
    <property type="project" value="TreeGrafter"/>
</dbReference>
<dbReference type="RefSeq" id="WP_083069280.1">
    <property type="nucleotide sequence ID" value="NZ_JALXKY010000001.1"/>
</dbReference>
<evidence type="ECO:0000256" key="4">
    <source>
        <dbReference type="ARBA" id="ARBA00022695"/>
    </source>
</evidence>
<keyword evidence="4" id="KW-0548">Nucleotidyltransferase</keyword>
<evidence type="ECO:0000256" key="7">
    <source>
        <dbReference type="ARBA" id="ARBA00034754"/>
    </source>
</evidence>
<proteinExistence type="inferred from homology"/>
<dbReference type="InterPro" id="IPR008921">
    <property type="entry name" value="DNA_pol3_clamp-load_cplx_C"/>
</dbReference>
<dbReference type="NCBIfam" id="TIGR01128">
    <property type="entry name" value="holA"/>
    <property type="match status" value="1"/>
</dbReference>
<evidence type="ECO:0000256" key="5">
    <source>
        <dbReference type="ARBA" id="ARBA00022705"/>
    </source>
</evidence>
<name>A0A2J9PPD7_9LACT</name>
<dbReference type="AlphaFoldDB" id="A0A2J9PPD7"/>
<evidence type="ECO:0000256" key="6">
    <source>
        <dbReference type="ARBA" id="ARBA00022932"/>
    </source>
</evidence>
<dbReference type="GO" id="GO:0003677">
    <property type="term" value="F:DNA binding"/>
    <property type="evidence" value="ECO:0007669"/>
    <property type="project" value="InterPro"/>
</dbReference>
<dbReference type="Gene3D" id="1.20.272.10">
    <property type="match status" value="1"/>
</dbReference>
<keyword evidence="3" id="KW-0808">Transferase</keyword>
<evidence type="ECO:0000313" key="12">
    <source>
        <dbReference type="Proteomes" id="UP000192813"/>
    </source>
</evidence>
<dbReference type="EMBL" id="NBTM02000001">
    <property type="protein sequence ID" value="PNL91911.1"/>
    <property type="molecule type" value="Genomic_DNA"/>
</dbReference>
<dbReference type="InterPro" id="IPR048466">
    <property type="entry name" value="DNA_pol3_delta-like_C"/>
</dbReference>
<gene>
    <name evidence="11" type="ORF">A6J77_006610</name>
</gene>